<reference evidence="1 2" key="1">
    <citation type="journal article" date="2016" name="Nat. Commun.">
        <title>Thousands of microbial genomes shed light on interconnected biogeochemical processes in an aquifer system.</title>
        <authorList>
            <person name="Anantharaman K."/>
            <person name="Brown C.T."/>
            <person name="Hug L.A."/>
            <person name="Sharon I."/>
            <person name="Castelle C.J."/>
            <person name="Probst A.J."/>
            <person name="Thomas B.C."/>
            <person name="Singh A."/>
            <person name="Wilkins M.J."/>
            <person name="Karaoz U."/>
            <person name="Brodie E.L."/>
            <person name="Williams K.H."/>
            <person name="Hubbard S.S."/>
            <person name="Banfield J.F."/>
        </authorList>
    </citation>
    <scope>NUCLEOTIDE SEQUENCE [LARGE SCALE GENOMIC DNA]</scope>
</reference>
<protein>
    <submittedName>
        <fullName evidence="1">Uncharacterized protein</fullName>
    </submittedName>
</protein>
<dbReference type="AlphaFoldDB" id="A0A1G2E1G5"/>
<evidence type="ECO:0000313" key="2">
    <source>
        <dbReference type="Proteomes" id="UP000178721"/>
    </source>
</evidence>
<name>A0A1G2E1G5_9BACT</name>
<gene>
    <name evidence="1" type="ORF">A2654_01700</name>
</gene>
<proteinExistence type="predicted"/>
<sequence length="70" mass="8164">MSFHKEAALLKQPFRLTIRQKSAIMLNYHDKIFKQIYSDGKSPDTPGSFRHAGTANIDWRIVQKILFQTK</sequence>
<dbReference type="EMBL" id="MHMA01000038">
    <property type="protein sequence ID" value="OGZ19706.1"/>
    <property type="molecule type" value="Genomic_DNA"/>
</dbReference>
<accession>A0A1G2E1G5</accession>
<comment type="caution">
    <text evidence="1">The sequence shown here is derived from an EMBL/GenBank/DDBJ whole genome shotgun (WGS) entry which is preliminary data.</text>
</comment>
<dbReference type="Proteomes" id="UP000178721">
    <property type="component" value="Unassembled WGS sequence"/>
</dbReference>
<evidence type="ECO:0000313" key="1">
    <source>
        <dbReference type="EMBL" id="OGZ19706.1"/>
    </source>
</evidence>
<organism evidence="1 2">
    <name type="scientific">Candidatus Nealsonbacteria bacterium RIFCSPHIGHO2_01_FULL_43_31</name>
    <dbReference type="NCBI Taxonomy" id="1801665"/>
    <lineage>
        <taxon>Bacteria</taxon>
        <taxon>Candidatus Nealsoniibacteriota</taxon>
    </lineage>
</organism>